<dbReference type="GO" id="GO:0005829">
    <property type="term" value="C:cytosol"/>
    <property type="evidence" value="ECO:0007669"/>
    <property type="project" value="TreeGrafter"/>
</dbReference>
<dbReference type="PROSITE" id="PS00039">
    <property type="entry name" value="DEAD_ATP_HELICASE"/>
    <property type="match status" value="1"/>
</dbReference>
<feature type="domain" description="DEAD-box RNA helicase Q" evidence="13">
    <location>
        <begin position="50"/>
        <end position="78"/>
    </location>
</feature>
<reference evidence="14" key="1">
    <citation type="journal article" date="2023" name="Nat. Microbiol.">
        <title>Babesia duncani multi-omics identifies virulence factors and drug targets.</title>
        <authorList>
            <person name="Singh P."/>
            <person name="Lonardi S."/>
            <person name="Liang Q."/>
            <person name="Vydyam P."/>
            <person name="Khabirova E."/>
            <person name="Fang T."/>
            <person name="Gihaz S."/>
            <person name="Thekkiniath J."/>
            <person name="Munshi M."/>
            <person name="Abel S."/>
            <person name="Ciampossin L."/>
            <person name="Batugedara G."/>
            <person name="Gupta M."/>
            <person name="Lu X.M."/>
            <person name="Lenz T."/>
            <person name="Chakravarty S."/>
            <person name="Cornillot E."/>
            <person name="Hu Y."/>
            <person name="Ma W."/>
            <person name="Gonzalez L.M."/>
            <person name="Sanchez S."/>
            <person name="Estrada K."/>
            <person name="Sanchez-Flores A."/>
            <person name="Montero E."/>
            <person name="Harb O.S."/>
            <person name="Le Roch K.G."/>
            <person name="Mamoun C.B."/>
        </authorList>
    </citation>
    <scope>NUCLEOTIDE SEQUENCE</scope>
    <source>
        <strain evidence="14">WA1</strain>
    </source>
</reference>
<dbReference type="InterPro" id="IPR050079">
    <property type="entry name" value="DEAD_box_RNA_helicase"/>
</dbReference>
<dbReference type="InterPro" id="IPR000629">
    <property type="entry name" value="RNA-helicase_DEAD-box_CS"/>
</dbReference>
<dbReference type="EMBL" id="JALLKP010000001">
    <property type="protein sequence ID" value="KAK2197892.1"/>
    <property type="molecule type" value="Genomic_DNA"/>
</dbReference>
<feature type="domain" description="Helicase ATP-binding" evidence="11">
    <location>
        <begin position="81"/>
        <end position="252"/>
    </location>
</feature>
<name>A0AAD9UQI3_9APIC</name>
<evidence type="ECO:0000256" key="10">
    <source>
        <dbReference type="RuleBase" id="RU000492"/>
    </source>
</evidence>
<evidence type="ECO:0000259" key="13">
    <source>
        <dbReference type="PROSITE" id="PS51195"/>
    </source>
</evidence>
<evidence type="ECO:0000256" key="5">
    <source>
        <dbReference type="ARBA" id="ARBA00022840"/>
    </source>
</evidence>
<evidence type="ECO:0000256" key="6">
    <source>
        <dbReference type="ARBA" id="ARBA00022884"/>
    </source>
</evidence>
<dbReference type="RefSeq" id="XP_067804734.1">
    <property type="nucleotide sequence ID" value="XM_067945943.1"/>
</dbReference>
<evidence type="ECO:0000256" key="1">
    <source>
        <dbReference type="ARBA" id="ARBA00004123"/>
    </source>
</evidence>
<dbReference type="GO" id="GO:0003723">
    <property type="term" value="F:RNA binding"/>
    <property type="evidence" value="ECO:0007669"/>
    <property type="project" value="UniProtKB-KW"/>
</dbReference>
<gene>
    <name evidence="14" type="ORF">BdWA1_000895</name>
</gene>
<dbReference type="InterPro" id="IPR044765">
    <property type="entry name" value="DDX47/Rrp3_DEADc"/>
</dbReference>
<keyword evidence="2 10" id="KW-0547">Nucleotide-binding</keyword>
<evidence type="ECO:0000259" key="12">
    <source>
        <dbReference type="PROSITE" id="PS51194"/>
    </source>
</evidence>
<keyword evidence="7" id="KW-0539">Nucleus</keyword>
<dbReference type="PANTHER" id="PTHR47959">
    <property type="entry name" value="ATP-DEPENDENT RNA HELICASE RHLE-RELATED"/>
    <property type="match status" value="1"/>
</dbReference>
<comment type="caution">
    <text evidence="14">The sequence shown here is derived from an EMBL/GenBank/DDBJ whole genome shotgun (WGS) entry which is preliminary data.</text>
</comment>
<keyword evidence="3 10" id="KW-0378">Hydrolase</keyword>
<dbReference type="GO" id="GO:0003724">
    <property type="term" value="F:RNA helicase activity"/>
    <property type="evidence" value="ECO:0007669"/>
    <property type="project" value="InterPro"/>
</dbReference>
<evidence type="ECO:0000313" key="14">
    <source>
        <dbReference type="EMBL" id="KAK2197892.1"/>
    </source>
</evidence>
<dbReference type="PANTHER" id="PTHR47959:SF20">
    <property type="entry name" value="RNA HELICASE"/>
    <property type="match status" value="1"/>
</dbReference>
<dbReference type="Gene3D" id="3.40.50.300">
    <property type="entry name" value="P-loop containing nucleotide triphosphate hydrolases"/>
    <property type="match status" value="2"/>
</dbReference>
<evidence type="ECO:0000256" key="4">
    <source>
        <dbReference type="ARBA" id="ARBA00022806"/>
    </source>
</evidence>
<dbReference type="PROSITE" id="PS51194">
    <property type="entry name" value="HELICASE_CTER"/>
    <property type="match status" value="1"/>
</dbReference>
<dbReference type="InterPro" id="IPR027417">
    <property type="entry name" value="P-loop_NTPase"/>
</dbReference>
<comment type="subcellular location">
    <subcellularLocation>
        <location evidence="1">Nucleus</location>
    </subcellularLocation>
</comment>
<dbReference type="InterPro" id="IPR001650">
    <property type="entry name" value="Helicase_C-like"/>
</dbReference>
<dbReference type="AlphaFoldDB" id="A0AAD9UQI3"/>
<dbReference type="GO" id="GO:0005524">
    <property type="term" value="F:ATP binding"/>
    <property type="evidence" value="ECO:0007669"/>
    <property type="project" value="UniProtKB-KW"/>
</dbReference>
<keyword evidence="4 10" id="KW-0347">Helicase</keyword>
<dbReference type="InterPro" id="IPR014001">
    <property type="entry name" value="Helicase_ATP-bd"/>
</dbReference>
<dbReference type="GO" id="GO:0005634">
    <property type="term" value="C:nucleus"/>
    <property type="evidence" value="ECO:0007669"/>
    <property type="project" value="UniProtKB-SubCell"/>
</dbReference>
<dbReference type="SMART" id="SM00490">
    <property type="entry name" value="HELICc"/>
    <property type="match status" value="1"/>
</dbReference>
<evidence type="ECO:0000259" key="11">
    <source>
        <dbReference type="PROSITE" id="PS51192"/>
    </source>
</evidence>
<feature type="domain" description="Helicase C-terminal" evidence="12">
    <location>
        <begin position="263"/>
        <end position="423"/>
    </location>
</feature>
<dbReference type="Proteomes" id="UP001214638">
    <property type="component" value="Unassembled WGS sequence"/>
</dbReference>
<keyword evidence="15" id="KW-1185">Reference proteome</keyword>
<dbReference type="CDD" id="cd17954">
    <property type="entry name" value="DEADc_DDX47"/>
    <property type="match status" value="1"/>
</dbReference>
<evidence type="ECO:0000256" key="2">
    <source>
        <dbReference type="ARBA" id="ARBA00022741"/>
    </source>
</evidence>
<dbReference type="PROSITE" id="PS51192">
    <property type="entry name" value="HELICASE_ATP_BIND_1"/>
    <property type="match status" value="1"/>
</dbReference>
<keyword evidence="6" id="KW-0694">RNA-binding</keyword>
<dbReference type="GeneID" id="94335193"/>
<evidence type="ECO:0000256" key="7">
    <source>
        <dbReference type="ARBA" id="ARBA00023242"/>
    </source>
</evidence>
<keyword evidence="5 10" id="KW-0067">ATP-binding</keyword>
<dbReference type="SMART" id="SM00487">
    <property type="entry name" value="DEXDc"/>
    <property type="match status" value="1"/>
</dbReference>
<comment type="similarity">
    <text evidence="8">Belongs to the DEAD box helicase family. DDX47/RRP3 subfamily.</text>
</comment>
<dbReference type="PROSITE" id="PS51195">
    <property type="entry name" value="Q_MOTIF"/>
    <property type="match status" value="1"/>
</dbReference>
<evidence type="ECO:0000256" key="8">
    <source>
        <dbReference type="ARBA" id="ARBA00024350"/>
    </source>
</evidence>
<sequence length="431" mass="48390">MEDPQNVESDSDASDTLVQLEEYKSRLTQSLNRKSKLVEPVHEHVPENVKTFEDLGVCKEICLVCKQIGWNYPTKIQQEAIPPALSGRDIIALAETGSGKTGAFTIPILQSLLNDCQRLYCLVLAPTRELCVQITEQFRALGASIALDVCLILGGLCMVSQTLQLAKKPHIIVGSPGRVADHLENTKGFTLSTVKYLVLDEADRILSMDFEDALDKIIHALPKQRNTFLFSATMTSKVSKLKKVSLDKPVEIKVNSKYDTVANLTQRYLFFPEKFKWTYLAYVLGRFDSKTTMIFCNQCIESELCTHFLRRLNFKTICLHGKMSQVQRLGALNQFKAGRHNILVTTDVGSRGLDIPCVDLVINFDVPCNSKDYIHRVGRTARAGRSGDALTFVTQNDIEAFQRIEHSMDTKLPEFKVCITLLHSQIVAGFR</sequence>
<organism evidence="14 15">
    <name type="scientific">Babesia duncani</name>
    <dbReference type="NCBI Taxonomy" id="323732"/>
    <lineage>
        <taxon>Eukaryota</taxon>
        <taxon>Sar</taxon>
        <taxon>Alveolata</taxon>
        <taxon>Apicomplexa</taxon>
        <taxon>Aconoidasida</taxon>
        <taxon>Piroplasmida</taxon>
        <taxon>Babesiidae</taxon>
        <taxon>Babesia</taxon>
    </lineage>
</organism>
<dbReference type="KEGG" id="bdw:94335193"/>
<feature type="short sequence motif" description="Q motif" evidence="9">
    <location>
        <begin position="50"/>
        <end position="78"/>
    </location>
</feature>
<dbReference type="CDD" id="cd18787">
    <property type="entry name" value="SF2_C_DEAD"/>
    <property type="match status" value="1"/>
</dbReference>
<dbReference type="SUPFAM" id="SSF52540">
    <property type="entry name" value="P-loop containing nucleoside triphosphate hydrolases"/>
    <property type="match status" value="1"/>
</dbReference>
<dbReference type="InterPro" id="IPR014014">
    <property type="entry name" value="RNA_helicase_DEAD_Q_motif"/>
</dbReference>
<protein>
    <submittedName>
        <fullName evidence="14">Bifunctional Helicase superfamily 1-2</fullName>
    </submittedName>
</protein>
<dbReference type="Pfam" id="PF00270">
    <property type="entry name" value="DEAD"/>
    <property type="match status" value="1"/>
</dbReference>
<evidence type="ECO:0000256" key="3">
    <source>
        <dbReference type="ARBA" id="ARBA00022801"/>
    </source>
</evidence>
<dbReference type="Pfam" id="PF00271">
    <property type="entry name" value="Helicase_C"/>
    <property type="match status" value="1"/>
</dbReference>
<dbReference type="InterPro" id="IPR011545">
    <property type="entry name" value="DEAD/DEAH_box_helicase_dom"/>
</dbReference>
<evidence type="ECO:0000256" key="9">
    <source>
        <dbReference type="PROSITE-ProRule" id="PRU00552"/>
    </source>
</evidence>
<accession>A0AAD9UQI3</accession>
<proteinExistence type="inferred from homology"/>
<dbReference type="GO" id="GO:0016787">
    <property type="term" value="F:hydrolase activity"/>
    <property type="evidence" value="ECO:0007669"/>
    <property type="project" value="UniProtKB-KW"/>
</dbReference>
<evidence type="ECO:0000313" key="15">
    <source>
        <dbReference type="Proteomes" id="UP001214638"/>
    </source>
</evidence>